<evidence type="ECO:0000256" key="10">
    <source>
        <dbReference type="PIRSR" id="PIRSR016262-3"/>
    </source>
</evidence>
<comment type="miscellaneous">
    <text evidence="6">In the reaction, the free carboxyl group of octanoic acid is attached via an amide linkage to the epsilon-amino group of a specific lysine residue of lipoyl domains of lipoate-dependent enzymes.</text>
</comment>
<dbReference type="CDD" id="cd16444">
    <property type="entry name" value="LipB"/>
    <property type="match status" value="1"/>
</dbReference>
<dbReference type="InterPro" id="IPR004143">
    <property type="entry name" value="BPL_LPL_catalytic"/>
</dbReference>
<reference evidence="12 13" key="1">
    <citation type="submission" date="2018-01" db="EMBL/GenBank/DDBJ databases">
        <title>Denitrification phenotypes of diverse strains of Pseudomonas stutzeri.</title>
        <authorList>
            <person name="Milligan D.A."/>
            <person name="Bergaust L."/>
            <person name="Bakken L.R."/>
            <person name="Frostegard A."/>
        </authorList>
    </citation>
    <scope>NUCLEOTIDE SEQUENCE [LARGE SCALE GENOMIC DNA]</scope>
    <source>
        <strain evidence="12 13">28a3</strain>
    </source>
</reference>
<feature type="binding site" evidence="6 9">
    <location>
        <begin position="151"/>
        <end position="153"/>
    </location>
    <ligand>
        <name>substrate</name>
    </ligand>
</feature>
<dbReference type="GO" id="GO:0033819">
    <property type="term" value="F:lipoyl(octanoyl) transferase activity"/>
    <property type="evidence" value="ECO:0007669"/>
    <property type="project" value="UniProtKB-EC"/>
</dbReference>
<dbReference type="PROSITE" id="PS51733">
    <property type="entry name" value="BPL_LPL_CATALYTIC"/>
    <property type="match status" value="1"/>
</dbReference>
<evidence type="ECO:0000256" key="2">
    <source>
        <dbReference type="ARBA" id="ARBA00022490"/>
    </source>
</evidence>
<gene>
    <name evidence="6" type="primary">lipB</name>
    <name evidence="12" type="ORF">CXL00_10215</name>
</gene>
<keyword evidence="4 6" id="KW-0012">Acyltransferase</keyword>
<dbReference type="RefSeq" id="WP_021209680.1">
    <property type="nucleotide sequence ID" value="NZ_JAMOIG010000006.1"/>
</dbReference>
<dbReference type="Gene3D" id="3.30.930.10">
    <property type="entry name" value="Bira Bifunctional Protein, Domain 2"/>
    <property type="match status" value="1"/>
</dbReference>
<evidence type="ECO:0000256" key="5">
    <source>
        <dbReference type="ARBA" id="ARBA00024732"/>
    </source>
</evidence>
<dbReference type="GO" id="GO:0005737">
    <property type="term" value="C:cytoplasm"/>
    <property type="evidence" value="ECO:0007669"/>
    <property type="project" value="UniProtKB-SubCell"/>
</dbReference>
<dbReference type="PANTHER" id="PTHR10993">
    <property type="entry name" value="OCTANOYLTRANSFERASE"/>
    <property type="match status" value="1"/>
</dbReference>
<feature type="binding site" evidence="6 9">
    <location>
        <begin position="71"/>
        <end position="78"/>
    </location>
    <ligand>
        <name>substrate</name>
    </ligand>
</feature>
<dbReference type="SUPFAM" id="SSF55681">
    <property type="entry name" value="Class II aaRS and biotin synthetases"/>
    <property type="match status" value="1"/>
</dbReference>
<dbReference type="FunFam" id="3.30.930.10:FF:000020">
    <property type="entry name" value="Octanoyltransferase"/>
    <property type="match status" value="1"/>
</dbReference>
<keyword evidence="3 6" id="KW-0808">Transferase</keyword>
<dbReference type="HAMAP" id="MF_00013">
    <property type="entry name" value="LipB"/>
    <property type="match status" value="1"/>
</dbReference>
<comment type="caution">
    <text evidence="12">The sequence shown here is derived from an EMBL/GenBank/DDBJ whole genome shotgun (WGS) entry which is preliminary data.</text>
</comment>
<evidence type="ECO:0000256" key="9">
    <source>
        <dbReference type="PIRSR" id="PIRSR016262-2"/>
    </source>
</evidence>
<dbReference type="InterPro" id="IPR020605">
    <property type="entry name" value="Octanoyltransferase_CS"/>
</dbReference>
<dbReference type="PIRSF" id="PIRSF016262">
    <property type="entry name" value="LPLase"/>
    <property type="match status" value="1"/>
</dbReference>
<comment type="subcellular location">
    <subcellularLocation>
        <location evidence="6">Cytoplasm</location>
    </subcellularLocation>
</comment>
<evidence type="ECO:0000256" key="3">
    <source>
        <dbReference type="ARBA" id="ARBA00022679"/>
    </source>
</evidence>
<evidence type="ECO:0000259" key="11">
    <source>
        <dbReference type="PROSITE" id="PS51733"/>
    </source>
</evidence>
<comment type="catalytic activity">
    <reaction evidence="6 7">
        <text>octanoyl-[ACP] + L-lysyl-[protein] = N(6)-octanoyl-L-lysyl-[protein] + holo-[ACP] + H(+)</text>
        <dbReference type="Rhea" id="RHEA:17665"/>
        <dbReference type="Rhea" id="RHEA-COMP:9636"/>
        <dbReference type="Rhea" id="RHEA-COMP:9685"/>
        <dbReference type="Rhea" id="RHEA-COMP:9752"/>
        <dbReference type="Rhea" id="RHEA-COMP:9928"/>
        <dbReference type="ChEBI" id="CHEBI:15378"/>
        <dbReference type="ChEBI" id="CHEBI:29969"/>
        <dbReference type="ChEBI" id="CHEBI:64479"/>
        <dbReference type="ChEBI" id="CHEBI:78463"/>
        <dbReference type="ChEBI" id="CHEBI:78809"/>
        <dbReference type="EC" id="2.3.1.181"/>
    </reaction>
</comment>
<sequence length="218" mass="23790">MSTAILGVRELGLLEYQPAWQAMQRFTNERGPATGDEIWLLQHPPVFTQGQAGKPEHLLLPGDIPVVQADRGGQVTYHGPGQLVCYLLLDVRRLGIGVRELVSRIEQSLIDLLASYDVQAISKPDAPGVYVDGAKIASLGLRIRNGRSFHGLALNVDMDLEPFGRINPCGYAGMSMTQLADLVAGPVAFSEVNARLREQLVKHLGYAQQQTLTGAMEY</sequence>
<proteinExistence type="inferred from homology"/>
<accession>A0A2N8SUM0</accession>
<dbReference type="PROSITE" id="PS01313">
    <property type="entry name" value="LIPB"/>
    <property type="match status" value="1"/>
</dbReference>
<evidence type="ECO:0000256" key="8">
    <source>
        <dbReference type="PIRSR" id="PIRSR016262-1"/>
    </source>
</evidence>
<dbReference type="UniPathway" id="UPA00538">
    <property type="reaction ID" value="UER00592"/>
</dbReference>
<evidence type="ECO:0000256" key="1">
    <source>
        <dbReference type="ARBA" id="ARBA00004821"/>
    </source>
</evidence>
<dbReference type="Proteomes" id="UP000235897">
    <property type="component" value="Unassembled WGS sequence"/>
</dbReference>
<comment type="pathway">
    <text evidence="1 6 7">Protein modification; protein lipoylation via endogenous pathway; protein N(6)-(lipoyl)lysine from octanoyl-[acyl-carrier-protein]: step 1/2.</text>
</comment>
<dbReference type="GO" id="GO:0009249">
    <property type="term" value="P:protein lipoylation"/>
    <property type="evidence" value="ECO:0007669"/>
    <property type="project" value="InterPro"/>
</dbReference>
<dbReference type="AlphaFoldDB" id="A0A2N8SUM0"/>
<feature type="site" description="Lowers pKa of active site Cys" evidence="6 10">
    <location>
        <position position="135"/>
    </location>
</feature>
<dbReference type="NCBIfam" id="NF010922">
    <property type="entry name" value="PRK14342.1"/>
    <property type="match status" value="1"/>
</dbReference>
<protein>
    <recommendedName>
        <fullName evidence="6 7">Octanoyltransferase</fullName>
        <ecNumber evidence="6 7">2.3.1.181</ecNumber>
    </recommendedName>
    <alternativeName>
        <fullName evidence="6">Lipoate-protein ligase B</fullName>
    </alternativeName>
    <alternativeName>
        <fullName evidence="6">Lipoyl/octanoyl transferase</fullName>
    </alternativeName>
    <alternativeName>
        <fullName evidence="6">Octanoyl-[acyl-carrier-protein]-protein N-octanoyltransferase</fullName>
    </alternativeName>
</protein>
<comment type="similarity">
    <text evidence="6 7">Belongs to the LipB family.</text>
</comment>
<keyword evidence="2 6" id="KW-0963">Cytoplasm</keyword>
<feature type="active site" description="Acyl-thioester intermediate" evidence="6 8">
    <location>
        <position position="169"/>
    </location>
</feature>
<organism evidence="12 13">
    <name type="scientific">Stutzerimonas stutzeri</name>
    <name type="common">Pseudomonas stutzeri</name>
    <dbReference type="NCBI Taxonomy" id="316"/>
    <lineage>
        <taxon>Bacteria</taxon>
        <taxon>Pseudomonadati</taxon>
        <taxon>Pseudomonadota</taxon>
        <taxon>Gammaproteobacteria</taxon>
        <taxon>Pseudomonadales</taxon>
        <taxon>Pseudomonadaceae</taxon>
        <taxon>Stutzerimonas</taxon>
    </lineage>
</organism>
<evidence type="ECO:0000256" key="7">
    <source>
        <dbReference type="PIRNR" id="PIRNR016262"/>
    </source>
</evidence>
<evidence type="ECO:0000256" key="6">
    <source>
        <dbReference type="HAMAP-Rule" id="MF_00013"/>
    </source>
</evidence>
<dbReference type="NCBIfam" id="TIGR00214">
    <property type="entry name" value="lipB"/>
    <property type="match status" value="1"/>
</dbReference>
<dbReference type="Pfam" id="PF21948">
    <property type="entry name" value="LplA-B_cat"/>
    <property type="match status" value="1"/>
</dbReference>
<dbReference type="EC" id="2.3.1.181" evidence="6 7"/>
<evidence type="ECO:0000313" key="13">
    <source>
        <dbReference type="Proteomes" id="UP000235897"/>
    </source>
</evidence>
<name>A0A2N8SUM0_STUST</name>
<evidence type="ECO:0000256" key="4">
    <source>
        <dbReference type="ARBA" id="ARBA00023315"/>
    </source>
</evidence>
<feature type="domain" description="BPL/LPL catalytic" evidence="11">
    <location>
        <begin position="32"/>
        <end position="208"/>
    </location>
</feature>
<comment type="function">
    <text evidence="5 6 7">Catalyzes the transfer of endogenously produced octanoic acid from octanoyl-acyl-carrier-protein onto the lipoyl domains of lipoate-dependent enzymes. Lipoyl-ACP can also act as a substrate although octanoyl-ACP is likely to be the physiological substrate.</text>
</comment>
<evidence type="ECO:0000313" key="12">
    <source>
        <dbReference type="EMBL" id="PNG06182.1"/>
    </source>
</evidence>
<dbReference type="InterPro" id="IPR000544">
    <property type="entry name" value="Octanoyltransferase"/>
</dbReference>
<dbReference type="InterPro" id="IPR045864">
    <property type="entry name" value="aa-tRNA-synth_II/BPL/LPL"/>
</dbReference>
<dbReference type="PANTHER" id="PTHR10993:SF7">
    <property type="entry name" value="LIPOYLTRANSFERASE 2, MITOCHONDRIAL-RELATED"/>
    <property type="match status" value="1"/>
</dbReference>
<dbReference type="EMBL" id="POUW01000003">
    <property type="protein sequence ID" value="PNG06182.1"/>
    <property type="molecule type" value="Genomic_DNA"/>
</dbReference>
<feature type="binding site" evidence="6 9">
    <location>
        <begin position="138"/>
        <end position="140"/>
    </location>
    <ligand>
        <name>substrate</name>
    </ligand>
</feature>
<dbReference type="OrthoDB" id="9787061at2"/>